<evidence type="ECO:0000313" key="3">
    <source>
        <dbReference type="Proteomes" id="UP000583127"/>
    </source>
</evidence>
<keyword evidence="1" id="KW-0472">Membrane</keyword>
<dbReference type="AlphaFoldDB" id="A0A7Y0FGJ2"/>
<sequence length="191" mass="21667">MEPINYQKRAPYCIETADGYVESRRLDSSGVLPRIYTDNAAPHTIHWGDEALPAARQFVQTRCNIRLGCKLVGPSKLKVNSFLGNQVKRCAVGLAGFVYGCWLTWACMLVLSRFDWFRDPHKVATGCHELGKCPTPWWAGLFLFGYFLGPAILFAAVNVYAWHKWTIRRWTYYTIGIMVLAVALYLLDALA</sequence>
<reference evidence="2 3" key="1">
    <citation type="submission" date="2020-04" db="EMBL/GenBank/DDBJ databases">
        <title>Paraburkholderia sp. G-4-1-8 isolated from soil.</title>
        <authorList>
            <person name="Dahal R.H."/>
        </authorList>
    </citation>
    <scope>NUCLEOTIDE SEQUENCE [LARGE SCALE GENOMIC DNA]</scope>
    <source>
        <strain evidence="2 3">G-4-1-8</strain>
    </source>
</reference>
<dbReference type="RefSeq" id="WP_169501432.1">
    <property type="nucleotide sequence ID" value="NZ_JABBFZ010000034.1"/>
</dbReference>
<dbReference type="Proteomes" id="UP000583127">
    <property type="component" value="Unassembled WGS sequence"/>
</dbReference>
<evidence type="ECO:0000313" key="2">
    <source>
        <dbReference type="EMBL" id="NML35251.1"/>
    </source>
</evidence>
<proteinExistence type="predicted"/>
<comment type="caution">
    <text evidence="2">The sequence shown here is derived from an EMBL/GenBank/DDBJ whole genome shotgun (WGS) entry which is preliminary data.</text>
</comment>
<keyword evidence="1" id="KW-1133">Transmembrane helix</keyword>
<accession>A0A7Y0FGJ2</accession>
<feature type="transmembrane region" description="Helical" evidence="1">
    <location>
        <begin position="170"/>
        <end position="187"/>
    </location>
</feature>
<protein>
    <submittedName>
        <fullName evidence="2">Uncharacterized protein</fullName>
    </submittedName>
</protein>
<name>A0A7Y0FGJ2_9BURK</name>
<keyword evidence="1" id="KW-0812">Transmembrane</keyword>
<feature type="transmembrane region" description="Helical" evidence="1">
    <location>
        <begin position="137"/>
        <end position="161"/>
    </location>
</feature>
<dbReference type="EMBL" id="JABBFZ010000034">
    <property type="protein sequence ID" value="NML35251.1"/>
    <property type="molecule type" value="Genomic_DNA"/>
</dbReference>
<gene>
    <name evidence="2" type="ORF">HHL14_31060</name>
</gene>
<organism evidence="2 3">
    <name type="scientific">Paraburkholderia antibiotica</name>
    <dbReference type="NCBI Taxonomy" id="2728839"/>
    <lineage>
        <taxon>Bacteria</taxon>
        <taxon>Pseudomonadati</taxon>
        <taxon>Pseudomonadota</taxon>
        <taxon>Betaproteobacteria</taxon>
        <taxon>Burkholderiales</taxon>
        <taxon>Burkholderiaceae</taxon>
        <taxon>Paraburkholderia</taxon>
    </lineage>
</organism>
<feature type="transmembrane region" description="Helical" evidence="1">
    <location>
        <begin position="90"/>
        <end position="111"/>
    </location>
</feature>
<keyword evidence="3" id="KW-1185">Reference proteome</keyword>
<evidence type="ECO:0000256" key="1">
    <source>
        <dbReference type="SAM" id="Phobius"/>
    </source>
</evidence>